<dbReference type="InterPro" id="IPR027417">
    <property type="entry name" value="P-loop_NTPase"/>
</dbReference>
<dbReference type="PANTHER" id="PTHR24104">
    <property type="entry name" value="E3 UBIQUITIN-PROTEIN LIGASE NHLRC1-RELATED"/>
    <property type="match status" value="1"/>
</dbReference>
<dbReference type="AlphaFoldDB" id="A0A5C5WQM0"/>
<evidence type="ECO:0000256" key="2">
    <source>
        <dbReference type="ARBA" id="ARBA00022741"/>
    </source>
</evidence>
<dbReference type="PROSITE" id="PS51125">
    <property type="entry name" value="NHL"/>
    <property type="match status" value="2"/>
</dbReference>
<evidence type="ECO:0000256" key="4">
    <source>
        <dbReference type="PROSITE-ProRule" id="PRU00504"/>
    </source>
</evidence>
<dbReference type="Pfam" id="PF00005">
    <property type="entry name" value="ABC_tran"/>
    <property type="match status" value="1"/>
</dbReference>
<dbReference type="InterPro" id="IPR001258">
    <property type="entry name" value="NHL_repeat"/>
</dbReference>
<dbReference type="OrthoDB" id="9799230at2"/>
<dbReference type="GO" id="GO:0016887">
    <property type="term" value="F:ATP hydrolysis activity"/>
    <property type="evidence" value="ECO:0007669"/>
    <property type="project" value="InterPro"/>
</dbReference>
<dbReference type="SUPFAM" id="SSF52540">
    <property type="entry name" value="P-loop containing nucleoside triphosphate hydrolases"/>
    <property type="match status" value="1"/>
</dbReference>
<feature type="domain" description="ABC transporter" evidence="5">
    <location>
        <begin position="3"/>
        <end position="237"/>
    </location>
</feature>
<dbReference type="EMBL" id="SIHI01000006">
    <property type="protein sequence ID" value="TWT52343.1"/>
    <property type="molecule type" value="Genomic_DNA"/>
</dbReference>
<dbReference type="PANTHER" id="PTHR24104:SF25">
    <property type="entry name" value="PROTEIN LIN-41"/>
    <property type="match status" value="1"/>
</dbReference>
<evidence type="ECO:0000256" key="1">
    <source>
        <dbReference type="ARBA" id="ARBA00022737"/>
    </source>
</evidence>
<keyword evidence="1" id="KW-0677">Repeat</keyword>
<dbReference type="InterPro" id="IPR003439">
    <property type="entry name" value="ABC_transporter-like_ATP-bd"/>
</dbReference>
<dbReference type="SUPFAM" id="SSF63829">
    <property type="entry name" value="Calcium-dependent phosphotriesterase"/>
    <property type="match status" value="1"/>
</dbReference>
<protein>
    <submittedName>
        <fullName evidence="6">Sulfate/thiosulfate import ATP-binding protein CysA</fullName>
    </submittedName>
</protein>
<evidence type="ECO:0000313" key="7">
    <source>
        <dbReference type="Proteomes" id="UP000317243"/>
    </source>
</evidence>
<dbReference type="RefSeq" id="WP_146510524.1">
    <property type="nucleotide sequence ID" value="NZ_SIHI01000006.1"/>
</dbReference>
<reference evidence="6 7" key="1">
    <citation type="submission" date="2019-02" db="EMBL/GenBank/DDBJ databases">
        <title>Deep-cultivation of Planctomycetes and their phenomic and genomic characterization uncovers novel biology.</title>
        <authorList>
            <person name="Wiegand S."/>
            <person name="Jogler M."/>
            <person name="Boedeker C."/>
            <person name="Pinto D."/>
            <person name="Vollmers J."/>
            <person name="Rivas-Marin E."/>
            <person name="Kohn T."/>
            <person name="Peeters S.H."/>
            <person name="Heuer A."/>
            <person name="Rast P."/>
            <person name="Oberbeckmann S."/>
            <person name="Bunk B."/>
            <person name="Jeske O."/>
            <person name="Meyerdierks A."/>
            <person name="Storesund J.E."/>
            <person name="Kallscheuer N."/>
            <person name="Luecker S."/>
            <person name="Lage O.M."/>
            <person name="Pohl T."/>
            <person name="Merkel B.J."/>
            <person name="Hornburger P."/>
            <person name="Mueller R.-W."/>
            <person name="Bruemmer F."/>
            <person name="Labrenz M."/>
            <person name="Spormann A.M."/>
            <person name="Op Den Camp H."/>
            <person name="Overmann J."/>
            <person name="Amann R."/>
            <person name="Jetten M.S.M."/>
            <person name="Mascher T."/>
            <person name="Medema M.H."/>
            <person name="Devos D.P."/>
            <person name="Kaster A.-K."/>
            <person name="Ovreas L."/>
            <person name="Rohde M."/>
            <person name="Galperin M.Y."/>
            <person name="Jogler C."/>
        </authorList>
    </citation>
    <scope>NUCLEOTIDE SEQUENCE [LARGE SCALE GENOMIC DNA]</scope>
    <source>
        <strain evidence="6 7">KOR42</strain>
    </source>
</reference>
<evidence type="ECO:0000313" key="6">
    <source>
        <dbReference type="EMBL" id="TWT52343.1"/>
    </source>
</evidence>
<accession>A0A5C5WQM0</accession>
<dbReference type="InterPro" id="IPR050952">
    <property type="entry name" value="TRIM-NHL_E3_ligases"/>
</dbReference>
<keyword evidence="2" id="KW-0547">Nucleotide-binding</keyword>
<gene>
    <name evidence="6" type="primary">cysA_1</name>
    <name evidence="6" type="ORF">KOR42_30290</name>
</gene>
<feature type="repeat" description="NHL" evidence="4">
    <location>
        <begin position="490"/>
        <end position="532"/>
    </location>
</feature>
<dbReference type="Proteomes" id="UP000317243">
    <property type="component" value="Unassembled WGS sequence"/>
</dbReference>
<organism evidence="6 7">
    <name type="scientific">Thalassoglobus neptunius</name>
    <dbReference type="NCBI Taxonomy" id="1938619"/>
    <lineage>
        <taxon>Bacteria</taxon>
        <taxon>Pseudomonadati</taxon>
        <taxon>Planctomycetota</taxon>
        <taxon>Planctomycetia</taxon>
        <taxon>Planctomycetales</taxon>
        <taxon>Planctomycetaceae</taxon>
        <taxon>Thalassoglobus</taxon>
    </lineage>
</organism>
<dbReference type="InterPro" id="IPR003593">
    <property type="entry name" value="AAA+_ATPase"/>
</dbReference>
<sequence length="623" mass="69019">MGIELWNLENIQLGHPSCPRLAIGQLSIPSGVTAVIGPSGAGKTSLLNLLVEFESPERGVVRASDSLQQESKRRLGVGWVPADFGLWPLLSVRDHLQVVSQGSSQPSTDREPSAETVDELLTTFDLSHLSDRTPDSLSMGERARLAVARSLAMQPFVHVMDEPFTHVDPERVDLYWRVLRETLRRSGCSLIFSTHFPSVVLREADFVICIQDGQVAWSGSPHELYYRPENKSLANLLGPANWFGNDEQPLWLPVENETPCLRPEQIVLQEDETSPLSIEKTWNVGQHHQSEIQHGETRETRTIYHQPSSGTFKSGTRVRLSVVLALFLSLLVPLLSGCGQSDAQEPQLAIESAKIYSLPNEGPMLPAPRGMTFSPRGDLFVLDDAGRVLMFDQVGDLVRKWWMPEYDVGKPEGAWVLLDGRIAVADTHYNRITFFNVEGELLGTLGEFGRGPGQFIYTVAVTQTPDGFLYVAEYGGNDRIQKFTHTGEFVTEFGEVGTENGQFQRPSGLVWHEGTLYVADAINNRIQAFDLDGKFLRVVADAQTAGLYYPYDLAKGPDGSLFVAEYGAGRISRISTEGKVLGRYGHEGRGEGQFWTPWGIAVNHDGKIAVADTGNRRVVELLY</sequence>
<evidence type="ECO:0000259" key="5">
    <source>
        <dbReference type="PROSITE" id="PS50893"/>
    </source>
</evidence>
<keyword evidence="7" id="KW-1185">Reference proteome</keyword>
<dbReference type="GO" id="GO:0005524">
    <property type="term" value="F:ATP binding"/>
    <property type="evidence" value="ECO:0007669"/>
    <property type="project" value="UniProtKB-KW"/>
</dbReference>
<comment type="caution">
    <text evidence="6">The sequence shown here is derived from an EMBL/GenBank/DDBJ whole genome shotgun (WGS) entry which is preliminary data.</text>
</comment>
<dbReference type="Gene3D" id="2.120.10.30">
    <property type="entry name" value="TolB, C-terminal domain"/>
    <property type="match status" value="3"/>
</dbReference>
<dbReference type="Pfam" id="PF01436">
    <property type="entry name" value="NHL"/>
    <property type="match status" value="1"/>
</dbReference>
<feature type="repeat" description="NHL" evidence="4">
    <location>
        <begin position="581"/>
        <end position="619"/>
    </location>
</feature>
<proteinExistence type="predicted"/>
<dbReference type="SMART" id="SM00382">
    <property type="entry name" value="AAA"/>
    <property type="match status" value="1"/>
</dbReference>
<dbReference type="Gene3D" id="3.40.50.300">
    <property type="entry name" value="P-loop containing nucleotide triphosphate hydrolases"/>
    <property type="match status" value="1"/>
</dbReference>
<dbReference type="GO" id="GO:0008270">
    <property type="term" value="F:zinc ion binding"/>
    <property type="evidence" value="ECO:0007669"/>
    <property type="project" value="UniProtKB-KW"/>
</dbReference>
<evidence type="ECO:0000256" key="3">
    <source>
        <dbReference type="ARBA" id="ARBA00022840"/>
    </source>
</evidence>
<dbReference type="InterPro" id="IPR011042">
    <property type="entry name" value="6-blade_b-propeller_TolB-like"/>
</dbReference>
<dbReference type="PROSITE" id="PS50893">
    <property type="entry name" value="ABC_TRANSPORTER_2"/>
    <property type="match status" value="1"/>
</dbReference>
<name>A0A5C5WQM0_9PLAN</name>
<keyword evidence="3 6" id="KW-0067">ATP-binding</keyword>